<dbReference type="InterPro" id="IPR025506">
    <property type="entry name" value="Abi_alpha"/>
</dbReference>
<sequence length="268" mass="30046">MESENKSLDILGIKPVSKAIDTSVKKTFQGIEAFLKSVCAPALDEVGLMLRDKIRYWRLNNILRILEKAKGKINFENDNLQMQAHPRIALAIIENGSLNDNDEIQELWAGLFASSCTPSGQDDENLIFIDLLKQLTSVEAKILNFTCENARKIVYPNGLVTADDLQSTGNELFRLTGKSDLHSIDRQLDHLRSLELIVGGFSAEGNDLIANITPTDLALNLYVRCQGVNESTAEYWKSSLITQEELEKEIQAKKLAEEKIRKEKLANK</sequence>
<dbReference type="RefSeq" id="WP_318348779.1">
    <property type="nucleotide sequence ID" value="NZ_AP018694.1"/>
</dbReference>
<name>A0A5K7SGQ5_9BACT</name>
<evidence type="ECO:0000313" key="1">
    <source>
        <dbReference type="EMBL" id="BBE20655.1"/>
    </source>
</evidence>
<gene>
    <name evidence="1" type="ORF">AQPE_4849</name>
</gene>
<dbReference type="KEGG" id="anf:AQPE_4849"/>
<dbReference type="AlphaFoldDB" id="A0A5K7SGQ5"/>
<dbReference type="EMBL" id="AP018694">
    <property type="protein sequence ID" value="BBE20655.1"/>
    <property type="molecule type" value="Genomic_DNA"/>
</dbReference>
<reference evidence="1" key="1">
    <citation type="journal article" date="2020" name="Int. J. Syst. Evol. Microbiol.">
        <title>Aquipluma nitroreducens gen. nov. sp. nov., a novel facultatively anaerobic bacterium isolated from a freshwater lake.</title>
        <authorList>
            <person name="Watanabe M."/>
            <person name="Kojima H."/>
            <person name="Fukui M."/>
        </authorList>
    </citation>
    <scope>NUCLEOTIDE SEQUENCE</scope>
    <source>
        <strain evidence="1">MeG22</strain>
    </source>
</reference>
<accession>A0A5K7SGQ5</accession>
<organism evidence="1 2">
    <name type="scientific">Aquipluma nitroreducens</name>
    <dbReference type="NCBI Taxonomy" id="2010828"/>
    <lineage>
        <taxon>Bacteria</taxon>
        <taxon>Pseudomonadati</taxon>
        <taxon>Bacteroidota</taxon>
        <taxon>Bacteroidia</taxon>
        <taxon>Marinilabiliales</taxon>
        <taxon>Prolixibacteraceae</taxon>
        <taxon>Aquipluma</taxon>
    </lineage>
</organism>
<dbReference type="Pfam" id="PF14337">
    <property type="entry name" value="Abi_alpha"/>
    <property type="match status" value="1"/>
</dbReference>
<keyword evidence="2" id="KW-1185">Reference proteome</keyword>
<protein>
    <recommendedName>
        <fullName evidence="3">DUF4393 domain-containing protein</fullName>
    </recommendedName>
</protein>
<evidence type="ECO:0000313" key="2">
    <source>
        <dbReference type="Proteomes" id="UP001193389"/>
    </source>
</evidence>
<evidence type="ECO:0008006" key="3">
    <source>
        <dbReference type="Google" id="ProtNLM"/>
    </source>
</evidence>
<dbReference type="Proteomes" id="UP001193389">
    <property type="component" value="Chromosome"/>
</dbReference>
<proteinExistence type="predicted"/>